<organism evidence="1 4">
    <name type="scientific">Sulfolobus acidocaldarius</name>
    <dbReference type="NCBI Taxonomy" id="2285"/>
    <lineage>
        <taxon>Archaea</taxon>
        <taxon>Thermoproteota</taxon>
        <taxon>Thermoprotei</taxon>
        <taxon>Sulfolobales</taxon>
        <taxon>Sulfolobaceae</taxon>
        <taxon>Sulfolobus</taxon>
    </lineage>
</organism>
<protein>
    <submittedName>
        <fullName evidence="1">Transcriptional regulator</fullName>
    </submittedName>
</protein>
<evidence type="ECO:0000313" key="2">
    <source>
        <dbReference type="EMBL" id="ALU32408.1"/>
    </source>
</evidence>
<dbReference type="OMA" id="YNDTMTQ"/>
<dbReference type="Proteomes" id="UP000060043">
    <property type="component" value="Chromosome"/>
</dbReference>
<dbReference type="InterPro" id="IPR036388">
    <property type="entry name" value="WH-like_DNA-bd_sf"/>
</dbReference>
<name>A0A0U3GLM8_9CREN</name>
<dbReference type="AlphaFoldDB" id="A0A0U3GLM8"/>
<dbReference type="SUPFAM" id="SSF46785">
    <property type="entry name" value="Winged helix' DNA-binding domain"/>
    <property type="match status" value="1"/>
</dbReference>
<accession>A0A0U3GLM8</accession>
<dbReference type="PaxDb" id="1435377-SUSAZ_10640"/>
<dbReference type="GeneID" id="14552779"/>
<sequence length="78" mass="9378">MENLPPSAKLVLKILMERRSLRFRELKEETQLPTRTLYYALKLLKEKKVIKAMPCLDDTRERVYLVVESEECYKLFND</sequence>
<dbReference type="Gene3D" id="1.10.10.10">
    <property type="entry name" value="Winged helix-like DNA-binding domain superfamily/Winged helix DNA-binding domain"/>
    <property type="match status" value="1"/>
</dbReference>
<dbReference type="InterPro" id="IPR036390">
    <property type="entry name" value="WH_DNA-bd_sf"/>
</dbReference>
<reference evidence="3 4" key="1">
    <citation type="submission" date="2015-12" db="EMBL/GenBank/DDBJ databases">
        <title>A stable core within a dynamic pangenome in Sulfolobus acidocaldarius.</title>
        <authorList>
            <person name="Anderson R."/>
            <person name="Kouris A."/>
            <person name="Seward C."/>
            <person name="Campbell K."/>
            <person name="Whitaker R."/>
        </authorList>
    </citation>
    <scope>NUCLEOTIDE SEQUENCE [LARGE SCALE GENOMIC DNA]</scope>
    <source>
        <strain evidence="1 4">GG12-C01-09</strain>
        <strain evidence="2 3">NG05B_CO5_07</strain>
    </source>
</reference>
<dbReference type="RefSeq" id="WP_011279054.1">
    <property type="nucleotide sequence ID" value="NZ_BHWZ01000006.1"/>
</dbReference>
<dbReference type="EMBL" id="CP013694">
    <property type="protein sequence ID" value="ALU29673.1"/>
    <property type="molecule type" value="Genomic_DNA"/>
</dbReference>
<gene>
    <name evidence="1" type="ORF">ATY89_06775</name>
    <name evidence="2" type="ORF">ATZ20_09795</name>
</gene>
<dbReference type="Proteomes" id="UP000065473">
    <property type="component" value="Chromosome"/>
</dbReference>
<dbReference type="STRING" id="1435377.SUSAZ_10640"/>
<dbReference type="EMBL" id="CP013695">
    <property type="protein sequence ID" value="ALU32408.1"/>
    <property type="molecule type" value="Genomic_DNA"/>
</dbReference>
<evidence type="ECO:0000313" key="3">
    <source>
        <dbReference type="Proteomes" id="UP000060043"/>
    </source>
</evidence>
<dbReference type="OrthoDB" id="350804at2157"/>
<evidence type="ECO:0000313" key="1">
    <source>
        <dbReference type="EMBL" id="ALU29673.1"/>
    </source>
</evidence>
<evidence type="ECO:0000313" key="4">
    <source>
        <dbReference type="Proteomes" id="UP000065473"/>
    </source>
</evidence>
<proteinExistence type="predicted"/>